<evidence type="ECO:0008006" key="5">
    <source>
        <dbReference type="Google" id="ProtNLM"/>
    </source>
</evidence>
<protein>
    <recommendedName>
        <fullName evidence="5">DUF5050 domain-containing protein</fullName>
    </recommendedName>
</protein>
<dbReference type="AlphaFoldDB" id="A0A9D0Z5B8"/>
<reference evidence="3" key="1">
    <citation type="submission" date="2020-10" db="EMBL/GenBank/DDBJ databases">
        <authorList>
            <person name="Gilroy R."/>
        </authorList>
    </citation>
    <scope>NUCLEOTIDE SEQUENCE</scope>
    <source>
        <strain evidence="3">13361</strain>
    </source>
</reference>
<gene>
    <name evidence="3" type="ORF">IAB74_06835</name>
</gene>
<dbReference type="PROSITE" id="PS51257">
    <property type="entry name" value="PROKAR_LIPOPROTEIN"/>
    <property type="match status" value="1"/>
</dbReference>
<evidence type="ECO:0000313" key="3">
    <source>
        <dbReference type="EMBL" id="HIQ68205.1"/>
    </source>
</evidence>
<keyword evidence="2" id="KW-0732">Signal</keyword>
<evidence type="ECO:0000313" key="4">
    <source>
        <dbReference type="Proteomes" id="UP000886796"/>
    </source>
</evidence>
<dbReference type="Proteomes" id="UP000886796">
    <property type="component" value="Unassembled WGS sequence"/>
</dbReference>
<dbReference type="EMBL" id="DVFK01000091">
    <property type="protein sequence ID" value="HIQ68205.1"/>
    <property type="molecule type" value="Genomic_DNA"/>
</dbReference>
<feature type="region of interest" description="Disordered" evidence="1">
    <location>
        <begin position="19"/>
        <end position="50"/>
    </location>
</feature>
<accession>A0A9D0Z5B8</accession>
<feature type="chain" id="PRO_5038866842" description="DUF5050 domain-containing protein" evidence="2">
    <location>
        <begin position="23"/>
        <end position="513"/>
    </location>
</feature>
<reference evidence="3" key="2">
    <citation type="journal article" date="2021" name="PeerJ">
        <title>Extensive microbial diversity within the chicken gut microbiome revealed by metagenomics and culture.</title>
        <authorList>
            <person name="Gilroy R."/>
            <person name="Ravi A."/>
            <person name="Getino M."/>
            <person name="Pursley I."/>
            <person name="Horton D.L."/>
            <person name="Alikhan N.F."/>
            <person name="Baker D."/>
            <person name="Gharbi K."/>
            <person name="Hall N."/>
            <person name="Watson M."/>
            <person name="Adriaenssens E.M."/>
            <person name="Foster-Nyarko E."/>
            <person name="Jarju S."/>
            <person name="Secka A."/>
            <person name="Antonio M."/>
            <person name="Oren A."/>
            <person name="Chaudhuri R.R."/>
            <person name="La Ragione R."/>
            <person name="Hildebrand F."/>
            <person name="Pallen M.J."/>
        </authorList>
    </citation>
    <scope>NUCLEOTIDE SEQUENCE</scope>
    <source>
        <strain evidence="3">13361</strain>
    </source>
</reference>
<sequence>MKKRLALVLAVMLLLSACTPKDDPEPSTTQNPTTEGPTTEGPTTEGPTEGDEASWYVQEATTPVSYADLTTKDLPYSGAKWLISGEKGAAFYEITVNSGVLEVRNVTSFGDPAHTITLPDELSRAVALGGDGRVGYVATDTQIAAVDLQTEEVKILAEADRLLDAAMVSWDVIYFVNEAEGKATIYRLYIPEGKADTIYGDIPVSPASEFRLIAPETTLGKIGWTMMNPEMMELLTKEYANPDSVFKNTSEKFNFTEVWGQPGMIDTYSDSNPLVRSICQAIQENNGTMALMRCWYSPLKDEYTQELGAIDDCFTGTGLQHDHYNPKADAPEVPEADFGDWEDMGFQPLSQSKDELLAETMETDTLSALLYANPYEFPTLYAGNPGEPLVQVLNEPVTQWENSLYYIYAITCDGKLMQLSLDGTVRNILYKAKHGQLRDMDYQSGMVFLLDGDYLVQLDLTTRSQRTLLEAKDMVDIRYYEENQVYICQSKGLHQKQYILNLETQTLEETFIN</sequence>
<evidence type="ECO:0000256" key="1">
    <source>
        <dbReference type="SAM" id="MobiDB-lite"/>
    </source>
</evidence>
<feature type="signal peptide" evidence="2">
    <location>
        <begin position="1"/>
        <end position="22"/>
    </location>
</feature>
<comment type="caution">
    <text evidence="3">The sequence shown here is derived from an EMBL/GenBank/DDBJ whole genome shotgun (WGS) entry which is preliminary data.</text>
</comment>
<organism evidence="3 4">
    <name type="scientific">Candidatus Faecousia excrementigallinarum</name>
    <dbReference type="NCBI Taxonomy" id="2840806"/>
    <lineage>
        <taxon>Bacteria</taxon>
        <taxon>Bacillati</taxon>
        <taxon>Bacillota</taxon>
        <taxon>Clostridia</taxon>
        <taxon>Eubacteriales</taxon>
        <taxon>Oscillospiraceae</taxon>
        <taxon>Faecousia</taxon>
    </lineage>
</organism>
<proteinExistence type="predicted"/>
<name>A0A9D0Z5B8_9FIRM</name>
<feature type="compositionally biased region" description="Low complexity" evidence="1">
    <location>
        <begin position="32"/>
        <end position="47"/>
    </location>
</feature>
<evidence type="ECO:0000256" key="2">
    <source>
        <dbReference type="SAM" id="SignalP"/>
    </source>
</evidence>